<organism evidence="2 3">
    <name type="scientific">Colletotrichum incanum</name>
    <name type="common">Soybean anthracnose fungus</name>
    <dbReference type="NCBI Taxonomy" id="1573173"/>
    <lineage>
        <taxon>Eukaryota</taxon>
        <taxon>Fungi</taxon>
        <taxon>Dikarya</taxon>
        <taxon>Ascomycota</taxon>
        <taxon>Pezizomycotina</taxon>
        <taxon>Sordariomycetes</taxon>
        <taxon>Hypocreomycetidae</taxon>
        <taxon>Glomerellales</taxon>
        <taxon>Glomerellaceae</taxon>
        <taxon>Colletotrichum</taxon>
        <taxon>Colletotrichum spaethianum species complex</taxon>
    </lineage>
</organism>
<sequence length="225" mass="26192">MEGFTPLHYTVFWLDDKAVDLLLAFGAKIENHPATLRMLLWIALGRVYRDVHVKHDLEDSIWKQMVRLAERNCGEWTLYVLGINSCIERWRPGFAAHTELYDERRNVSLHRELRDKGVETVLRQQAHERRRHLLEALVQANGPLPFATPRCIEYVDGVKKNKHSVLDWAVVTGQHEHFLRRILQLGGVALSSNFRPLIRVLDFDVQRVQEVLETIQISDMPPSFV</sequence>
<gene>
    <name evidence="2" type="ORF">CI238_05255</name>
</gene>
<dbReference type="AlphaFoldDB" id="A0A167DYS1"/>
<dbReference type="EMBL" id="LFIW01000859">
    <property type="protein sequence ID" value="KZL84504.1"/>
    <property type="molecule type" value="Genomic_DNA"/>
</dbReference>
<keyword evidence="1" id="KW-0040">ANK repeat</keyword>
<protein>
    <submittedName>
        <fullName evidence="2">Ankyrin unc44</fullName>
    </submittedName>
</protein>
<dbReference type="Proteomes" id="UP000076584">
    <property type="component" value="Unassembled WGS sequence"/>
</dbReference>
<dbReference type="SMART" id="SM00248">
    <property type="entry name" value="ANK"/>
    <property type="match status" value="2"/>
</dbReference>
<dbReference type="STRING" id="1573173.A0A167DYS1"/>
<comment type="caution">
    <text evidence="2">The sequence shown here is derived from an EMBL/GenBank/DDBJ whole genome shotgun (WGS) entry which is preliminary data.</text>
</comment>
<evidence type="ECO:0000256" key="1">
    <source>
        <dbReference type="PROSITE-ProRule" id="PRU00023"/>
    </source>
</evidence>
<dbReference type="InterPro" id="IPR002110">
    <property type="entry name" value="Ankyrin_rpt"/>
</dbReference>
<evidence type="ECO:0000313" key="3">
    <source>
        <dbReference type="Proteomes" id="UP000076584"/>
    </source>
</evidence>
<dbReference type="PROSITE" id="PS50297">
    <property type="entry name" value="ANK_REP_REGION"/>
    <property type="match status" value="1"/>
</dbReference>
<accession>A0A167DYS1</accession>
<proteinExistence type="predicted"/>
<name>A0A167DYS1_COLIC</name>
<dbReference type="PROSITE" id="PS50088">
    <property type="entry name" value="ANK_REPEAT"/>
    <property type="match status" value="1"/>
</dbReference>
<feature type="repeat" description="ANK" evidence="1">
    <location>
        <begin position="2"/>
        <end position="34"/>
    </location>
</feature>
<keyword evidence="3" id="KW-1185">Reference proteome</keyword>
<reference evidence="2 3" key="1">
    <citation type="submission" date="2015-06" db="EMBL/GenBank/DDBJ databases">
        <title>Survival trade-offs in plant roots during colonization by closely related pathogenic and mutualistic fungi.</title>
        <authorList>
            <person name="Hacquard S."/>
            <person name="Kracher B."/>
            <person name="Hiruma K."/>
            <person name="Weinman A."/>
            <person name="Muench P."/>
            <person name="Garrido Oter R."/>
            <person name="Ver Loren van Themaat E."/>
            <person name="Dallerey J.-F."/>
            <person name="Damm U."/>
            <person name="Henrissat B."/>
            <person name="Lespinet O."/>
            <person name="Thon M."/>
            <person name="Kemen E."/>
            <person name="McHardy A.C."/>
            <person name="Schulze-Lefert P."/>
            <person name="O'Connell R.J."/>
        </authorList>
    </citation>
    <scope>NUCLEOTIDE SEQUENCE [LARGE SCALE GENOMIC DNA]</scope>
    <source>
        <strain evidence="2 3">MAFF 238704</strain>
    </source>
</reference>
<evidence type="ECO:0000313" key="2">
    <source>
        <dbReference type="EMBL" id="KZL84504.1"/>
    </source>
</evidence>